<dbReference type="RefSeq" id="WP_000273035.1">
    <property type="nucleotide sequence ID" value="NZ_CP001172.1"/>
</dbReference>
<keyword evidence="1" id="KW-0378">Hydrolase</keyword>
<gene>
    <name evidence="3" type="ORF">ABBFA_02542</name>
</gene>
<name>A0A5K6CTE5_ACIB3</name>
<evidence type="ECO:0000256" key="1">
    <source>
        <dbReference type="ARBA" id="ARBA00022801"/>
    </source>
</evidence>
<dbReference type="Gene3D" id="3.40.50.200">
    <property type="entry name" value="Peptidase S8/S53 domain"/>
    <property type="match status" value="1"/>
</dbReference>
<dbReference type="CDD" id="cd04847">
    <property type="entry name" value="Peptidases_S8_Subtilisin_like_2"/>
    <property type="match status" value="1"/>
</dbReference>
<dbReference type="Pfam" id="PF00082">
    <property type="entry name" value="Peptidase_S8"/>
    <property type="match status" value="1"/>
</dbReference>
<dbReference type="Proteomes" id="UP000006924">
    <property type="component" value="Chromosome"/>
</dbReference>
<dbReference type="AlphaFoldDB" id="A0A5K6CTE5"/>
<dbReference type="InterPro" id="IPR036852">
    <property type="entry name" value="Peptidase_S8/S53_dom_sf"/>
</dbReference>
<evidence type="ECO:0000313" key="4">
    <source>
        <dbReference type="Proteomes" id="UP000006924"/>
    </source>
</evidence>
<proteinExistence type="predicted"/>
<reference evidence="3 4" key="1">
    <citation type="journal article" date="2008" name="J. Bacteriol.">
        <title>Comparative genome sequence analysis of multidrug-resistant Acinetobacter baumannii.</title>
        <authorList>
            <person name="Adams M.D."/>
            <person name="Goglin K."/>
            <person name="Molyneaux N."/>
            <person name="Hujer K.M."/>
            <person name="Lavender H."/>
            <person name="Jamison J.J."/>
            <person name="MacDonald I.J."/>
            <person name="Martin K.M."/>
            <person name="Russo T."/>
            <person name="Campagnari A.A."/>
            <person name="Hujer A.M."/>
            <person name="Bonomo R.A."/>
            <person name="Gill S.R."/>
        </authorList>
    </citation>
    <scope>NUCLEOTIDE SEQUENCE [LARGE SCALE GENOMIC DNA]</scope>
    <source>
        <strain evidence="3 4">AB307-0294</strain>
    </source>
</reference>
<dbReference type="InterPro" id="IPR034074">
    <property type="entry name" value="Y4bN_pept_dom"/>
</dbReference>
<feature type="domain" description="Peptidase S8/S53" evidence="2">
    <location>
        <begin position="272"/>
        <end position="623"/>
    </location>
</feature>
<dbReference type="EMBL" id="CP001172">
    <property type="protein sequence ID" value="ATY44973.1"/>
    <property type="molecule type" value="Genomic_DNA"/>
</dbReference>
<dbReference type="GO" id="GO:0006508">
    <property type="term" value="P:proteolysis"/>
    <property type="evidence" value="ECO:0007669"/>
    <property type="project" value="InterPro"/>
</dbReference>
<dbReference type="SUPFAM" id="SSF52743">
    <property type="entry name" value="Subtilisin-like"/>
    <property type="match status" value="1"/>
</dbReference>
<organism evidence="3 4">
    <name type="scientific">Acinetobacter baumannii (strain AB307-0294)</name>
    <dbReference type="NCBI Taxonomy" id="557600"/>
    <lineage>
        <taxon>Bacteria</taxon>
        <taxon>Pseudomonadati</taxon>
        <taxon>Pseudomonadota</taxon>
        <taxon>Gammaproteobacteria</taxon>
        <taxon>Moraxellales</taxon>
        <taxon>Moraxellaceae</taxon>
        <taxon>Acinetobacter</taxon>
        <taxon>Acinetobacter calcoaceticus/baumannii complex</taxon>
    </lineage>
</organism>
<dbReference type="KEGG" id="abb:ABBFA_02542"/>
<dbReference type="GO" id="GO:0004252">
    <property type="term" value="F:serine-type endopeptidase activity"/>
    <property type="evidence" value="ECO:0007669"/>
    <property type="project" value="InterPro"/>
</dbReference>
<evidence type="ECO:0000313" key="3">
    <source>
        <dbReference type="EMBL" id="ATY44973.1"/>
    </source>
</evidence>
<dbReference type="InterPro" id="IPR023827">
    <property type="entry name" value="Peptidase_S8_Asp-AS"/>
</dbReference>
<evidence type="ECO:0000259" key="2">
    <source>
        <dbReference type="Pfam" id="PF00082"/>
    </source>
</evidence>
<dbReference type="InterPro" id="IPR000209">
    <property type="entry name" value="Peptidase_S8/S53_dom"/>
</dbReference>
<dbReference type="PROSITE" id="PS00136">
    <property type="entry name" value="SUBTILASE_ASP"/>
    <property type="match status" value="1"/>
</dbReference>
<sequence>MYEKKHINFENLQPKDSYTSKNSYIPTIPARNPEVHGRKLLSEFQLTQQVFNETKTKILPYSQTSEGIYITLESDPESSLPLESIDNTDFILSNVRITKDKREEATIFIPEDKRRIFIKKITDYIDTIHKQKNPKNKKLINSIASIKLAELKNFWTDDLDFFPTDKYKSIWWELWIKKTNNDPSITYREVIEFSESIQAEIGNDYLDFVNNIVVLIKTSAAELEKSVYLMNNLLEVRQVNEPATFFVNLNEKEQYEWVGDLKTRFLPNPIPKTSVCILDSGINHDHPLISSFIFSANSRTYDPSWPQYDIKPAYGLGAYNPHGSMQAGIVIYGDLKKCLLSSNSSYINHIVESGRILPPRGSNKPNLYGSLTIQTANKVAIANNQIKYRIFSLAVTSENNNTGRPSSWSGAIDKFTFGELPENNKCLFIISAGNNRSLNVDLNIWDQAHLAKIEDPAHSWNSITVGTYTNLTTVTDPSMRGWSLWSKHGDLCPTTRTSVNWEWVKNAPLKPDFVLEGGNYLLSPPPTYADAHEDLSILTTSGDVNLPFECHRDSSAACALASNYAAQIADKYPNYWPETIRGLLIHSCQYTKAMVSQYNNLIINDRLSPKKAAEVLLRTVGYGVPNLEVALNSSNNHAIIVIQDQLKPFKKHKSDVQFNEMQVIQLPWPQYLLSKIGDKDVELKVTLSYFIEPNPQNKGFRSRFSYQSCGLRFKMIAPTQTVKELKASINRQAMYDEYEATTGNDSNNWFLGTNLRTKGSVHSDTWKGTAAELMSMDHIAIYPVTGWWKSSKAQKRWTQKIRYSLIISIQAKENISIYNEIMQRIESLNTIQNSGIEIQI</sequence>
<accession>A0A5K6CTE5</accession>
<protein>
    <recommendedName>
        <fullName evidence="2">Peptidase S8/S53 domain-containing protein</fullName>
    </recommendedName>
</protein>